<keyword evidence="2" id="KW-0813">Transport</keyword>
<dbReference type="EMBL" id="CAUYUJ010000657">
    <property type="protein sequence ID" value="CAK0791785.1"/>
    <property type="molecule type" value="Genomic_DNA"/>
</dbReference>
<comment type="subcellular location">
    <subcellularLocation>
        <location evidence="1">Cytoplasm</location>
    </subcellularLocation>
</comment>
<evidence type="ECO:0000313" key="8">
    <source>
        <dbReference type="Proteomes" id="UP001189429"/>
    </source>
</evidence>
<keyword evidence="5" id="KW-0653">Protein transport</keyword>
<dbReference type="SUPFAM" id="SSF48371">
    <property type="entry name" value="ARM repeat"/>
    <property type="match status" value="2"/>
</dbReference>
<name>A0ABN9PFU7_9DINO</name>
<evidence type="ECO:0000256" key="3">
    <source>
        <dbReference type="ARBA" id="ARBA00022490"/>
    </source>
</evidence>
<protein>
    <recommendedName>
        <fullName evidence="9">TOG domain-containing protein</fullName>
    </recommendedName>
</protein>
<evidence type="ECO:0000256" key="6">
    <source>
        <dbReference type="SAM" id="MobiDB-lite"/>
    </source>
</evidence>
<evidence type="ECO:0000256" key="2">
    <source>
        <dbReference type="ARBA" id="ARBA00022448"/>
    </source>
</evidence>
<dbReference type="PANTHER" id="PTHR10527">
    <property type="entry name" value="IMPORTIN BETA"/>
    <property type="match status" value="1"/>
</dbReference>
<feature type="compositionally biased region" description="Acidic residues" evidence="6">
    <location>
        <begin position="332"/>
        <end position="344"/>
    </location>
</feature>
<evidence type="ECO:0000256" key="1">
    <source>
        <dbReference type="ARBA" id="ARBA00004496"/>
    </source>
</evidence>
<feature type="non-terminal residue" evidence="7">
    <location>
        <position position="583"/>
    </location>
</feature>
<evidence type="ECO:0000313" key="7">
    <source>
        <dbReference type="EMBL" id="CAK0791785.1"/>
    </source>
</evidence>
<dbReference type="InterPro" id="IPR040122">
    <property type="entry name" value="Importin_beta"/>
</dbReference>
<evidence type="ECO:0000256" key="4">
    <source>
        <dbReference type="ARBA" id="ARBA00022737"/>
    </source>
</evidence>
<keyword evidence="3" id="KW-0963">Cytoplasm</keyword>
<evidence type="ECO:0000256" key="5">
    <source>
        <dbReference type="ARBA" id="ARBA00022927"/>
    </source>
</evidence>
<feature type="region of interest" description="Disordered" evidence="6">
    <location>
        <begin position="320"/>
        <end position="344"/>
    </location>
</feature>
<dbReference type="InterPro" id="IPR011989">
    <property type="entry name" value="ARM-like"/>
</dbReference>
<comment type="caution">
    <text evidence="7">The sequence shown here is derived from an EMBL/GenBank/DDBJ whole genome shotgun (WGS) entry which is preliminary data.</text>
</comment>
<organism evidence="7 8">
    <name type="scientific">Prorocentrum cordatum</name>
    <dbReference type="NCBI Taxonomy" id="2364126"/>
    <lineage>
        <taxon>Eukaryota</taxon>
        <taxon>Sar</taxon>
        <taxon>Alveolata</taxon>
        <taxon>Dinophyceae</taxon>
        <taxon>Prorocentrales</taxon>
        <taxon>Prorocentraceae</taxon>
        <taxon>Prorocentrum</taxon>
    </lineage>
</organism>
<keyword evidence="4" id="KW-0677">Repeat</keyword>
<dbReference type="InterPro" id="IPR016024">
    <property type="entry name" value="ARM-type_fold"/>
</dbReference>
<sequence length="583" mass="63079">MEKLVAKLQSAQHRGVREECITSIAVIAGVIGKDFSLYYDGIMPLLKQFVMQLTGEKENRLRGKSFECMSLLGLAVGKDKFLPDAREAIQAMMSATGQVDDILREYIEQASERICKCLKKDFAPFLQAVLPGLIKNLALESSPAAEAAGQDSEYYQVTRGDGQVVQVHTDKFNELMQSLRLLTTYCTELEGAFYDCLAPAAQALLPLLSASNDRYTSYDDARSTALWTWALLIKAARAGAAERGLPPSVAGELLRAALQQTFQAMDVCAYAETLSSNASSLTECIKNGGPGVLTDGEIVQIAQKMFAMVDQSLARSAKKQAQRQGAATAAPGEDDEGEDEENEWEASCRQAYVEVLGSLMKVGPAEFLQLLPACGERLQQWAQSADNRVLALNLACALVEHLRERSAPLWPAFMPMALQALGDASAEVRTSAAYVINVASGIPDFGQAAPEAFRRLAQIVGGARPKKRDLRALTAYDNAVGALTSLAIGASGHCPPEVQAWSLILSKLPLRDDWEEAQAVHGKIVDQVAAQNQSLLGANNANLGTVLGIFAEIHQTQGICNEATDEKILKVFRMIPQQSVLQL</sequence>
<dbReference type="Proteomes" id="UP001189429">
    <property type="component" value="Unassembled WGS sequence"/>
</dbReference>
<dbReference type="Gene3D" id="1.25.10.10">
    <property type="entry name" value="Leucine-rich Repeat Variant"/>
    <property type="match status" value="1"/>
</dbReference>
<reference evidence="7" key="1">
    <citation type="submission" date="2023-10" db="EMBL/GenBank/DDBJ databases">
        <authorList>
            <person name="Chen Y."/>
            <person name="Shah S."/>
            <person name="Dougan E. K."/>
            <person name="Thang M."/>
            <person name="Chan C."/>
        </authorList>
    </citation>
    <scope>NUCLEOTIDE SEQUENCE [LARGE SCALE GENOMIC DNA]</scope>
</reference>
<gene>
    <name evidence="7" type="ORF">PCOR1329_LOCUS2585</name>
</gene>
<accession>A0ABN9PFU7</accession>
<proteinExistence type="predicted"/>
<evidence type="ECO:0008006" key="9">
    <source>
        <dbReference type="Google" id="ProtNLM"/>
    </source>
</evidence>
<keyword evidence="8" id="KW-1185">Reference proteome</keyword>